<dbReference type="InterPro" id="IPR044094">
    <property type="entry name" value="AtsA-like_MBL-fold"/>
</dbReference>
<accession>A0A7W7DDL0</accession>
<gene>
    <name evidence="4" type="ORF">BJ982_005002</name>
</gene>
<keyword evidence="1" id="KW-0540">Nuclease</keyword>
<keyword evidence="1" id="KW-0255">Endonuclease</keyword>
<dbReference type="InterPro" id="IPR001279">
    <property type="entry name" value="Metallo-B-lactamas"/>
</dbReference>
<dbReference type="AlphaFoldDB" id="A0A7W7DDL0"/>
<name>A0A7W7DDL0_9ACTN</name>
<keyword evidence="5" id="KW-1185">Reference proteome</keyword>
<dbReference type="EMBL" id="JACHND010000001">
    <property type="protein sequence ID" value="MBB4703458.1"/>
    <property type="molecule type" value="Genomic_DNA"/>
</dbReference>
<proteinExistence type="predicted"/>
<dbReference type="PANTHER" id="PTHR46018:SF2">
    <property type="entry name" value="ZINC PHOSPHODIESTERASE ELAC PROTEIN 1"/>
    <property type="match status" value="1"/>
</dbReference>
<protein>
    <submittedName>
        <fullName evidence="4">Ribonuclease BN (tRNA processing enzyme)</fullName>
    </submittedName>
</protein>
<evidence type="ECO:0000259" key="3">
    <source>
        <dbReference type="SMART" id="SM00849"/>
    </source>
</evidence>
<dbReference type="InterPro" id="IPR036866">
    <property type="entry name" value="RibonucZ/Hydroxyglut_hydro"/>
</dbReference>
<dbReference type="RefSeq" id="WP_184883900.1">
    <property type="nucleotide sequence ID" value="NZ_BOOV01000029.1"/>
</dbReference>
<dbReference type="CDD" id="cd07719">
    <property type="entry name" value="arylsulfatase_AtsA-like_MBL-fold"/>
    <property type="match status" value="1"/>
</dbReference>
<reference evidence="4 5" key="1">
    <citation type="submission" date="2020-08" db="EMBL/GenBank/DDBJ databases">
        <title>Sequencing the genomes of 1000 actinobacteria strains.</title>
        <authorList>
            <person name="Klenk H.-P."/>
        </authorList>
    </citation>
    <scope>NUCLEOTIDE SEQUENCE [LARGE SCALE GENOMIC DNA]</scope>
    <source>
        <strain evidence="4 5">DSM 45784</strain>
    </source>
</reference>
<organism evidence="4 5">
    <name type="scientific">Sphaerisporangium siamense</name>
    <dbReference type="NCBI Taxonomy" id="795645"/>
    <lineage>
        <taxon>Bacteria</taxon>
        <taxon>Bacillati</taxon>
        <taxon>Actinomycetota</taxon>
        <taxon>Actinomycetes</taxon>
        <taxon>Streptosporangiales</taxon>
        <taxon>Streptosporangiaceae</taxon>
        <taxon>Sphaerisporangium</taxon>
    </lineage>
</organism>
<sequence>MSTDPGGPQAPARSRLILLGSGGGPTIHKNESRHGPANVVVVDGVPYLVDCGEGAPHQFVRAGLSFTEVDNVFVTHQHFDHNSELGNFLAYTWFAGRRAPVDVWGPPRLVGLLADYARLNEFDFRLREQETGRPPFDPIPRPHEFEMSGPIEREPVVVMSDERVSVSAIRVNHGLVPSVAYRFRTPDRDIVFSGDRGGQDDIAGFSRGADVLVHEVLHYEAMLQTFPAAPEAVLRHYREDHTSPEDVGRIATEAGVRTVVLNHILPDNDLVGDDEWVRLVAKTFDGEILLGTDLLEI</sequence>
<dbReference type="SMART" id="SM00849">
    <property type="entry name" value="Lactamase_B"/>
    <property type="match status" value="1"/>
</dbReference>
<feature type="domain" description="Metallo-beta-lactamase" evidence="3">
    <location>
        <begin position="36"/>
        <end position="236"/>
    </location>
</feature>
<evidence type="ECO:0000256" key="2">
    <source>
        <dbReference type="ARBA" id="ARBA00022801"/>
    </source>
</evidence>
<evidence type="ECO:0000313" key="5">
    <source>
        <dbReference type="Proteomes" id="UP000542210"/>
    </source>
</evidence>
<dbReference type="Pfam" id="PF12706">
    <property type="entry name" value="Lactamase_B_2"/>
    <property type="match status" value="1"/>
</dbReference>
<dbReference type="GO" id="GO:0042781">
    <property type="term" value="F:3'-tRNA processing endoribonuclease activity"/>
    <property type="evidence" value="ECO:0007669"/>
    <property type="project" value="TreeGrafter"/>
</dbReference>
<keyword evidence="2" id="KW-0378">Hydrolase</keyword>
<dbReference type="Proteomes" id="UP000542210">
    <property type="component" value="Unassembled WGS sequence"/>
</dbReference>
<dbReference type="PANTHER" id="PTHR46018">
    <property type="entry name" value="ZINC PHOSPHODIESTERASE ELAC PROTEIN 1"/>
    <property type="match status" value="1"/>
</dbReference>
<evidence type="ECO:0000256" key="1">
    <source>
        <dbReference type="ARBA" id="ARBA00022759"/>
    </source>
</evidence>
<evidence type="ECO:0000313" key="4">
    <source>
        <dbReference type="EMBL" id="MBB4703458.1"/>
    </source>
</evidence>
<dbReference type="Gene3D" id="3.60.15.10">
    <property type="entry name" value="Ribonuclease Z/Hydroxyacylglutathione hydrolase-like"/>
    <property type="match status" value="1"/>
</dbReference>
<comment type="caution">
    <text evidence="4">The sequence shown here is derived from an EMBL/GenBank/DDBJ whole genome shotgun (WGS) entry which is preliminary data.</text>
</comment>
<dbReference type="SUPFAM" id="SSF56281">
    <property type="entry name" value="Metallo-hydrolase/oxidoreductase"/>
    <property type="match status" value="1"/>
</dbReference>